<dbReference type="STRING" id="29367.CLPUN_44590"/>
<feature type="transmembrane region" description="Helical" evidence="1">
    <location>
        <begin position="38"/>
        <end position="58"/>
    </location>
</feature>
<organism evidence="2 3">
    <name type="scientific">Clostridium puniceum</name>
    <dbReference type="NCBI Taxonomy" id="29367"/>
    <lineage>
        <taxon>Bacteria</taxon>
        <taxon>Bacillati</taxon>
        <taxon>Bacillota</taxon>
        <taxon>Clostridia</taxon>
        <taxon>Eubacteriales</taxon>
        <taxon>Clostridiaceae</taxon>
        <taxon>Clostridium</taxon>
    </lineage>
</organism>
<evidence type="ECO:0000313" key="3">
    <source>
        <dbReference type="Proteomes" id="UP000190890"/>
    </source>
</evidence>
<keyword evidence="1" id="KW-0812">Transmembrane</keyword>
<dbReference type="InterPro" id="IPR036259">
    <property type="entry name" value="MFS_trans_sf"/>
</dbReference>
<name>A0A1S8T8B4_9CLOT</name>
<evidence type="ECO:0000313" key="2">
    <source>
        <dbReference type="EMBL" id="OOM73705.1"/>
    </source>
</evidence>
<gene>
    <name evidence="2" type="ORF">CLPUN_44590</name>
</gene>
<sequence>MLCIKGIGIASVMMPVVTWSMKYLNYKYTTDGTAIMNCLRNIAGALGSAVFVAVMSFLSASSENAGITPNVAGIRFTFLWMTILSLVQLAISTFLISNYNSANLHE</sequence>
<dbReference type="Proteomes" id="UP000190890">
    <property type="component" value="Unassembled WGS sequence"/>
</dbReference>
<reference evidence="2 3" key="1">
    <citation type="submission" date="2016-05" db="EMBL/GenBank/DDBJ databases">
        <title>Microbial solvent formation.</title>
        <authorList>
            <person name="Poehlein A."/>
            <person name="Montoya Solano J.D."/>
            <person name="Flitsch S."/>
            <person name="Krabben P."/>
            <person name="Duerre P."/>
            <person name="Daniel R."/>
        </authorList>
    </citation>
    <scope>NUCLEOTIDE SEQUENCE [LARGE SCALE GENOMIC DNA]</scope>
    <source>
        <strain evidence="2 3">DSM 2619</strain>
    </source>
</reference>
<evidence type="ECO:0000256" key="1">
    <source>
        <dbReference type="SAM" id="Phobius"/>
    </source>
</evidence>
<proteinExistence type="predicted"/>
<dbReference type="SUPFAM" id="SSF103473">
    <property type="entry name" value="MFS general substrate transporter"/>
    <property type="match status" value="1"/>
</dbReference>
<feature type="transmembrane region" description="Helical" evidence="1">
    <location>
        <begin position="78"/>
        <end position="96"/>
    </location>
</feature>
<keyword evidence="1" id="KW-0472">Membrane</keyword>
<comment type="caution">
    <text evidence="2">The sequence shown here is derived from an EMBL/GenBank/DDBJ whole genome shotgun (WGS) entry which is preliminary data.</text>
</comment>
<accession>A0A1S8T8B4</accession>
<keyword evidence="3" id="KW-1185">Reference proteome</keyword>
<dbReference type="AlphaFoldDB" id="A0A1S8T8B4"/>
<dbReference type="EMBL" id="LZZM01000212">
    <property type="protein sequence ID" value="OOM73705.1"/>
    <property type="molecule type" value="Genomic_DNA"/>
</dbReference>
<keyword evidence="1" id="KW-1133">Transmembrane helix</keyword>
<protein>
    <submittedName>
        <fullName evidence="2">Uncharacterized protein</fullName>
    </submittedName>
</protein>
<feature type="transmembrane region" description="Helical" evidence="1">
    <location>
        <begin position="6"/>
        <end position="26"/>
    </location>
</feature>